<dbReference type="PANTHER" id="PTHR34824:SF1">
    <property type="entry name" value="HEAT-INDUCIBLE TRANSCRIPTION REPRESSOR HRCA"/>
    <property type="match status" value="1"/>
</dbReference>
<dbReference type="STRING" id="1618481.US54_C0050G0001"/>
<dbReference type="SUPFAM" id="SSF46785">
    <property type="entry name" value="Winged helix' DNA-binding domain"/>
    <property type="match status" value="1"/>
</dbReference>
<proteinExistence type="predicted"/>
<evidence type="ECO:0000256" key="3">
    <source>
        <dbReference type="ARBA" id="ARBA00023016"/>
    </source>
</evidence>
<dbReference type="GO" id="GO:0004252">
    <property type="term" value="F:serine-type endopeptidase activity"/>
    <property type="evidence" value="ECO:0007669"/>
    <property type="project" value="InterPro"/>
</dbReference>
<dbReference type="EMBL" id="LBTJ01000050">
    <property type="protein sequence ID" value="KKQ36908.1"/>
    <property type="molecule type" value="Genomic_DNA"/>
</dbReference>
<protein>
    <submittedName>
        <fullName evidence="6">Heat-inducible transcription repressor hrcA</fullName>
    </submittedName>
</protein>
<dbReference type="InterPro" id="IPR006199">
    <property type="entry name" value="LexA_DNA-bd_dom"/>
</dbReference>
<dbReference type="InterPro" id="IPR036388">
    <property type="entry name" value="WH-like_DNA-bd_sf"/>
</dbReference>
<comment type="caution">
    <text evidence="6">The sequence shown here is derived from an EMBL/GenBank/DDBJ whole genome shotgun (WGS) entry which is preliminary data.</text>
</comment>
<sequence>MDELTQRQIDILTAIIREHTETGQLVGSDIIEKKYKLGVSPATIRNEMVALETKGYLQKTHVSSGRLPSPKGYRFFINNVMKEKELSTVDEVAYKHSI</sequence>
<dbReference type="InterPro" id="IPR036390">
    <property type="entry name" value="WH_DNA-bd_sf"/>
</dbReference>
<dbReference type="InterPro" id="IPR002571">
    <property type="entry name" value="HrcA"/>
</dbReference>
<gene>
    <name evidence="6" type="ORF">US54_C0050G0001</name>
</gene>
<dbReference type="AlphaFoldDB" id="A0A0G0H0Z4"/>
<evidence type="ECO:0000256" key="4">
    <source>
        <dbReference type="ARBA" id="ARBA00023163"/>
    </source>
</evidence>
<dbReference type="GO" id="GO:0006508">
    <property type="term" value="P:proteolysis"/>
    <property type="evidence" value="ECO:0007669"/>
    <property type="project" value="InterPro"/>
</dbReference>
<dbReference type="Gene3D" id="1.10.10.10">
    <property type="entry name" value="Winged helix-like DNA-binding domain superfamily/Winged helix DNA-binding domain"/>
    <property type="match status" value="1"/>
</dbReference>
<evidence type="ECO:0000256" key="1">
    <source>
        <dbReference type="ARBA" id="ARBA00022491"/>
    </source>
</evidence>
<evidence type="ECO:0000313" key="6">
    <source>
        <dbReference type="EMBL" id="KKQ36908.1"/>
    </source>
</evidence>
<reference evidence="6 7" key="1">
    <citation type="journal article" date="2015" name="Nature">
        <title>rRNA introns, odd ribosomes, and small enigmatic genomes across a large radiation of phyla.</title>
        <authorList>
            <person name="Brown C.T."/>
            <person name="Hug L.A."/>
            <person name="Thomas B.C."/>
            <person name="Sharon I."/>
            <person name="Castelle C.J."/>
            <person name="Singh A."/>
            <person name="Wilkins M.J."/>
            <person name="Williams K.H."/>
            <person name="Banfield J.F."/>
        </authorList>
    </citation>
    <scope>NUCLEOTIDE SEQUENCE [LARGE SCALE GENOMIC DNA]</scope>
</reference>
<evidence type="ECO:0000259" key="5">
    <source>
        <dbReference type="Pfam" id="PF01726"/>
    </source>
</evidence>
<name>A0A0G0H0Z4_9BACT</name>
<evidence type="ECO:0000313" key="7">
    <source>
        <dbReference type="Proteomes" id="UP000034471"/>
    </source>
</evidence>
<keyword evidence="4" id="KW-0804">Transcription</keyword>
<dbReference type="GO" id="GO:0003677">
    <property type="term" value="F:DNA binding"/>
    <property type="evidence" value="ECO:0007669"/>
    <property type="project" value="InterPro"/>
</dbReference>
<organism evidence="6 7">
    <name type="scientific">Candidatus Roizmanbacteria bacterium GW2011_GWA2_37_7</name>
    <dbReference type="NCBI Taxonomy" id="1618481"/>
    <lineage>
        <taxon>Bacteria</taxon>
        <taxon>Candidatus Roizmaniibacteriota</taxon>
    </lineage>
</organism>
<dbReference type="Pfam" id="PF01726">
    <property type="entry name" value="LexA_DNA_bind"/>
    <property type="match status" value="1"/>
</dbReference>
<keyword evidence="3" id="KW-0346">Stress response</keyword>
<accession>A0A0G0H0Z4</accession>
<feature type="non-terminal residue" evidence="6">
    <location>
        <position position="98"/>
    </location>
</feature>
<keyword evidence="2" id="KW-0805">Transcription regulation</keyword>
<dbReference type="Proteomes" id="UP000034471">
    <property type="component" value="Unassembled WGS sequence"/>
</dbReference>
<dbReference type="PANTHER" id="PTHR34824">
    <property type="entry name" value="HEAT-INDUCIBLE TRANSCRIPTION REPRESSOR HRCA"/>
    <property type="match status" value="1"/>
</dbReference>
<evidence type="ECO:0000256" key="2">
    <source>
        <dbReference type="ARBA" id="ARBA00023015"/>
    </source>
</evidence>
<keyword evidence="1" id="KW-0678">Repressor</keyword>
<feature type="domain" description="LexA repressor DNA-binding" evidence="5">
    <location>
        <begin position="1"/>
        <end position="60"/>
    </location>
</feature>
<dbReference type="GO" id="GO:0045892">
    <property type="term" value="P:negative regulation of DNA-templated transcription"/>
    <property type="evidence" value="ECO:0007669"/>
    <property type="project" value="TreeGrafter"/>
</dbReference>